<accession>A0ABQ8SFH0</accession>
<evidence type="ECO:0000313" key="3">
    <source>
        <dbReference type="Proteomes" id="UP001148838"/>
    </source>
</evidence>
<reference evidence="2 3" key="1">
    <citation type="journal article" date="2022" name="Allergy">
        <title>Genome assembly and annotation of Periplaneta americana reveal a comprehensive cockroach allergen profile.</title>
        <authorList>
            <person name="Wang L."/>
            <person name="Xiong Q."/>
            <person name="Saelim N."/>
            <person name="Wang L."/>
            <person name="Nong W."/>
            <person name="Wan A.T."/>
            <person name="Shi M."/>
            <person name="Liu X."/>
            <person name="Cao Q."/>
            <person name="Hui J.H.L."/>
            <person name="Sookrung N."/>
            <person name="Leung T.F."/>
            <person name="Tungtrongchitr A."/>
            <person name="Tsui S.K.W."/>
        </authorList>
    </citation>
    <scope>NUCLEOTIDE SEQUENCE [LARGE SCALE GENOMIC DNA]</scope>
    <source>
        <strain evidence="2">PWHHKU_190912</strain>
    </source>
</reference>
<dbReference type="EMBL" id="JAJSOF020000029">
    <property type="protein sequence ID" value="KAJ4432869.1"/>
    <property type="molecule type" value="Genomic_DNA"/>
</dbReference>
<evidence type="ECO:0000313" key="2">
    <source>
        <dbReference type="EMBL" id="KAJ4432869.1"/>
    </source>
</evidence>
<protein>
    <submittedName>
        <fullName evidence="2">Uncharacterized protein</fullName>
    </submittedName>
</protein>
<name>A0ABQ8SFH0_PERAM</name>
<evidence type="ECO:0000256" key="1">
    <source>
        <dbReference type="SAM" id="MobiDB-lite"/>
    </source>
</evidence>
<gene>
    <name evidence="2" type="ORF">ANN_21508</name>
</gene>
<comment type="caution">
    <text evidence="2">The sequence shown here is derived from an EMBL/GenBank/DDBJ whole genome shotgun (WGS) entry which is preliminary data.</text>
</comment>
<feature type="region of interest" description="Disordered" evidence="1">
    <location>
        <begin position="1"/>
        <end position="46"/>
    </location>
</feature>
<keyword evidence="3" id="KW-1185">Reference proteome</keyword>
<sequence>MDVTYLLQHTGEGEDVQRADREELETRRRDGETSAYSDLECTASTSKKSQYQSSVIHTADFSAPVYHATEDVHWSSGRNVGCITNRPTIGTDAMAGLCESGNEPPDSLKVI</sequence>
<feature type="compositionally biased region" description="Basic and acidic residues" evidence="1">
    <location>
        <begin position="11"/>
        <end position="32"/>
    </location>
</feature>
<organism evidence="2 3">
    <name type="scientific">Periplaneta americana</name>
    <name type="common">American cockroach</name>
    <name type="synonym">Blatta americana</name>
    <dbReference type="NCBI Taxonomy" id="6978"/>
    <lineage>
        <taxon>Eukaryota</taxon>
        <taxon>Metazoa</taxon>
        <taxon>Ecdysozoa</taxon>
        <taxon>Arthropoda</taxon>
        <taxon>Hexapoda</taxon>
        <taxon>Insecta</taxon>
        <taxon>Pterygota</taxon>
        <taxon>Neoptera</taxon>
        <taxon>Polyneoptera</taxon>
        <taxon>Dictyoptera</taxon>
        <taxon>Blattodea</taxon>
        <taxon>Blattoidea</taxon>
        <taxon>Blattidae</taxon>
        <taxon>Blattinae</taxon>
        <taxon>Periplaneta</taxon>
    </lineage>
</organism>
<proteinExistence type="predicted"/>
<dbReference type="Proteomes" id="UP001148838">
    <property type="component" value="Unassembled WGS sequence"/>
</dbReference>